<dbReference type="CDD" id="cd00200">
    <property type="entry name" value="WD40"/>
    <property type="match status" value="2"/>
</dbReference>
<organism evidence="4 5">
    <name type="scientific">Dictyobacter kobayashii</name>
    <dbReference type="NCBI Taxonomy" id="2014872"/>
    <lineage>
        <taxon>Bacteria</taxon>
        <taxon>Bacillati</taxon>
        <taxon>Chloroflexota</taxon>
        <taxon>Ktedonobacteria</taxon>
        <taxon>Ktedonobacterales</taxon>
        <taxon>Dictyobacteraceae</taxon>
        <taxon>Dictyobacter</taxon>
    </lineage>
</organism>
<feature type="repeat" description="WD" evidence="3">
    <location>
        <begin position="494"/>
        <end position="535"/>
    </location>
</feature>
<dbReference type="SUPFAM" id="SSF50978">
    <property type="entry name" value="WD40 repeat-like"/>
    <property type="match status" value="2"/>
</dbReference>
<dbReference type="InterPro" id="IPR001680">
    <property type="entry name" value="WD40_rpt"/>
</dbReference>
<feature type="repeat" description="WD" evidence="3">
    <location>
        <begin position="370"/>
        <end position="411"/>
    </location>
</feature>
<dbReference type="InterPro" id="IPR036322">
    <property type="entry name" value="WD40_repeat_dom_sf"/>
</dbReference>
<dbReference type="PRINTS" id="PR00320">
    <property type="entry name" value="GPROTEINBRPT"/>
</dbReference>
<dbReference type="Proteomes" id="UP000287188">
    <property type="component" value="Unassembled WGS sequence"/>
</dbReference>
<name>A0A402AYP1_9CHLR</name>
<dbReference type="Pfam" id="PF00400">
    <property type="entry name" value="WD40"/>
    <property type="match status" value="10"/>
</dbReference>
<feature type="repeat" description="WD" evidence="3">
    <location>
        <begin position="109"/>
        <end position="150"/>
    </location>
</feature>
<dbReference type="PANTHER" id="PTHR19848">
    <property type="entry name" value="WD40 REPEAT PROTEIN"/>
    <property type="match status" value="1"/>
</dbReference>
<reference evidence="5" key="1">
    <citation type="submission" date="2018-12" db="EMBL/GenBank/DDBJ databases">
        <title>Tengunoibacter tsumagoiensis gen. nov., sp. nov., Dictyobacter kobayashii sp. nov., D. alpinus sp. nov., and D. joshuensis sp. nov. and description of Dictyobacteraceae fam. nov. within the order Ktedonobacterales isolated from Tengu-no-mugimeshi.</title>
        <authorList>
            <person name="Wang C.M."/>
            <person name="Zheng Y."/>
            <person name="Sakai Y."/>
            <person name="Toyoda A."/>
            <person name="Minakuchi Y."/>
            <person name="Abe K."/>
            <person name="Yokota A."/>
            <person name="Yabe S."/>
        </authorList>
    </citation>
    <scope>NUCLEOTIDE SEQUENCE [LARGE SCALE GENOMIC DNA]</scope>
    <source>
        <strain evidence="5">Uno11</strain>
    </source>
</reference>
<dbReference type="InterPro" id="IPR020472">
    <property type="entry name" value="WD40_PAC1"/>
</dbReference>
<feature type="repeat" description="WD" evidence="3">
    <location>
        <begin position="462"/>
        <end position="493"/>
    </location>
</feature>
<dbReference type="Gene3D" id="2.130.10.10">
    <property type="entry name" value="YVTN repeat-like/Quinoprotein amine dehydrogenase"/>
    <property type="match status" value="5"/>
</dbReference>
<feature type="repeat" description="WD" evidence="3">
    <location>
        <begin position="411"/>
        <end position="452"/>
    </location>
</feature>
<keyword evidence="2" id="KW-0677">Repeat</keyword>
<evidence type="ECO:0000256" key="2">
    <source>
        <dbReference type="ARBA" id="ARBA00022737"/>
    </source>
</evidence>
<comment type="caution">
    <text evidence="4">The sequence shown here is derived from an EMBL/GenBank/DDBJ whole genome shotgun (WGS) entry which is preliminary data.</text>
</comment>
<accession>A0A402AYP1</accession>
<evidence type="ECO:0000256" key="3">
    <source>
        <dbReference type="PROSITE-ProRule" id="PRU00221"/>
    </source>
</evidence>
<dbReference type="PROSITE" id="PS00678">
    <property type="entry name" value="WD_REPEATS_1"/>
    <property type="match status" value="2"/>
</dbReference>
<sequence length="566" mass="61461">MWDIVTGKLVCSHSHSSGGFNGQMAWSPDGTMIASANAGDIELWDPWSGRRIARLPGYLGDAHWSSVAMAWSPDGSQLAFGAYRSSITNQPGYGVYIKDILSRETAAFYGGHTRITTAVSWSPDGRYVASACGEKDVHVWDAQTGQLVEHYHGHSDAVGTLAWSPVDNIVASGSADHTVQLWVPGEGLIRSYQGHSELIRSVAWSHNGKYLASASADTTVQTWEAETGQLISTYRGHNTWVDAVAWSPDDNLLASSSYGVQLSDSMSGETVASYGEPAEVNVIELSPDGQLMASAASGTIQLWNASTGAQYFTYQRQDNYIPALAWSPSGHAIASSNTLTQVVEGHTRCSGQIHIWSTDESTRGELLKSWECHEDMVVDIAWSPDGARLATASFDKTIQLWHSQTGTQAGTCSHAARVSALAWSPDGTYIASSDINGSVYIWQAHTLQLLTTYEGPGCMEDLCWSPDGQFIATGHLDGSLCIWNTATQQLAWQRATSKQRLAAVAWSPDGRHIASGAWDHTLKVWEATNGQLISIYEHSAIVRDVLWHHDNQHLAAASDGVYTWPF</sequence>
<keyword evidence="1 3" id="KW-0853">WD repeat</keyword>
<dbReference type="SUPFAM" id="SSF82171">
    <property type="entry name" value="DPP6 N-terminal domain-like"/>
    <property type="match status" value="1"/>
</dbReference>
<dbReference type="SMART" id="SM00320">
    <property type="entry name" value="WD40"/>
    <property type="match status" value="12"/>
</dbReference>
<evidence type="ECO:0000256" key="1">
    <source>
        <dbReference type="ARBA" id="ARBA00022574"/>
    </source>
</evidence>
<evidence type="ECO:0000313" key="4">
    <source>
        <dbReference type="EMBL" id="GCE24230.1"/>
    </source>
</evidence>
<protein>
    <submittedName>
        <fullName evidence="4">Uncharacterized protein</fullName>
    </submittedName>
</protein>
<dbReference type="InterPro" id="IPR019775">
    <property type="entry name" value="WD40_repeat_CS"/>
</dbReference>
<dbReference type="EMBL" id="BIFS01000002">
    <property type="protein sequence ID" value="GCE24230.1"/>
    <property type="molecule type" value="Genomic_DNA"/>
</dbReference>
<dbReference type="PROSITE" id="PS50082">
    <property type="entry name" value="WD_REPEATS_2"/>
    <property type="match status" value="7"/>
</dbReference>
<dbReference type="PANTHER" id="PTHR19848:SF8">
    <property type="entry name" value="F-BOX AND WD REPEAT DOMAIN CONTAINING 7"/>
    <property type="match status" value="1"/>
</dbReference>
<feature type="repeat" description="WD" evidence="3">
    <location>
        <begin position="151"/>
        <end position="182"/>
    </location>
</feature>
<dbReference type="InterPro" id="IPR015943">
    <property type="entry name" value="WD40/YVTN_repeat-like_dom_sf"/>
</dbReference>
<dbReference type="PROSITE" id="PS50294">
    <property type="entry name" value="WD_REPEATS_REGION"/>
    <property type="match status" value="6"/>
</dbReference>
<evidence type="ECO:0000313" key="5">
    <source>
        <dbReference type="Proteomes" id="UP000287188"/>
    </source>
</evidence>
<feature type="repeat" description="WD" evidence="3">
    <location>
        <begin position="192"/>
        <end position="233"/>
    </location>
</feature>
<dbReference type="AlphaFoldDB" id="A0A402AYP1"/>
<keyword evidence="5" id="KW-1185">Reference proteome</keyword>
<proteinExistence type="predicted"/>
<gene>
    <name evidence="4" type="ORF">KDK_80300</name>
</gene>